<dbReference type="InterPro" id="IPR051325">
    <property type="entry name" value="Nudix_hydrolase_domain"/>
</dbReference>
<protein>
    <submittedName>
        <fullName evidence="3">NUDIX hydrolase</fullName>
    </submittedName>
</protein>
<keyword evidence="1 3" id="KW-0378">Hydrolase</keyword>
<dbReference type="CDD" id="cd03673">
    <property type="entry name" value="NUDIX_Ap6A_hydrolase"/>
    <property type="match status" value="1"/>
</dbReference>
<reference evidence="3 4" key="1">
    <citation type="submission" date="2018-08" db="EMBL/GenBank/DDBJ databases">
        <title>Cellulomonas rhizosphaerae sp. nov., a novel actinomycete isolated from soil.</title>
        <authorList>
            <person name="Tian Y."/>
        </authorList>
    </citation>
    <scope>NUCLEOTIDE SEQUENCE [LARGE SCALE GENOMIC DNA]</scope>
    <source>
        <strain evidence="3 4">NEAU-TCZ24</strain>
    </source>
</reference>
<dbReference type="InterPro" id="IPR029033">
    <property type="entry name" value="His_PPase_superfam"/>
</dbReference>
<dbReference type="SUPFAM" id="SSF55811">
    <property type="entry name" value="Nudix"/>
    <property type="match status" value="1"/>
</dbReference>
<dbReference type="Pfam" id="PF00300">
    <property type="entry name" value="His_Phos_1"/>
    <property type="match status" value="1"/>
</dbReference>
<dbReference type="SMART" id="SM00855">
    <property type="entry name" value="PGAM"/>
    <property type="match status" value="1"/>
</dbReference>
<feature type="domain" description="Nudix hydrolase" evidence="2">
    <location>
        <begin position="8"/>
        <end position="146"/>
    </location>
</feature>
<evidence type="ECO:0000313" key="4">
    <source>
        <dbReference type="Proteomes" id="UP000283374"/>
    </source>
</evidence>
<evidence type="ECO:0000259" key="2">
    <source>
        <dbReference type="PROSITE" id="PS51462"/>
    </source>
</evidence>
<proteinExistence type="predicted"/>
<comment type="caution">
    <text evidence="3">The sequence shown here is derived from an EMBL/GenBank/DDBJ whole genome shotgun (WGS) entry which is preliminary data.</text>
</comment>
<organism evidence="3 4">
    <name type="scientific">Cellulomonas rhizosphaerae</name>
    <dbReference type="NCBI Taxonomy" id="2293719"/>
    <lineage>
        <taxon>Bacteria</taxon>
        <taxon>Bacillati</taxon>
        <taxon>Actinomycetota</taxon>
        <taxon>Actinomycetes</taxon>
        <taxon>Micrococcales</taxon>
        <taxon>Cellulomonadaceae</taxon>
        <taxon>Cellulomonas</taxon>
    </lineage>
</organism>
<dbReference type="InterPro" id="IPR015797">
    <property type="entry name" value="NUDIX_hydrolase-like_dom_sf"/>
</dbReference>
<accession>A0A413RI75</accession>
<dbReference type="RefSeq" id="WP_118768298.1">
    <property type="nucleotide sequence ID" value="NZ_QWKP01000218.1"/>
</dbReference>
<dbReference type="GO" id="GO:0006754">
    <property type="term" value="P:ATP biosynthetic process"/>
    <property type="evidence" value="ECO:0007669"/>
    <property type="project" value="TreeGrafter"/>
</dbReference>
<dbReference type="PROSITE" id="PS51462">
    <property type="entry name" value="NUDIX"/>
    <property type="match status" value="1"/>
</dbReference>
<keyword evidence="4" id="KW-1185">Reference proteome</keyword>
<dbReference type="GO" id="GO:0004081">
    <property type="term" value="F:bis(5'-nucleosyl)-tetraphosphatase (asymmetrical) activity"/>
    <property type="evidence" value="ECO:0007669"/>
    <property type="project" value="TreeGrafter"/>
</dbReference>
<gene>
    <name evidence="3" type="ORF">D1825_15385</name>
</gene>
<dbReference type="AlphaFoldDB" id="A0A413RI75"/>
<sequence length="325" mass="35605">MSHPTHPAVVEAAGALVWRVRTGRLQVALVHRPRYRDWSWPKGKLDPGETIVQAAWREVAEETTHDVVLGIPLPGLEYKISDGRTKRVRYWAAQVAGRQDAAALRARPPVPRASMDEIDQVRWFDVDVAAQRLTRSDDAVPLVHLVEAHRKGRLDTRAVVVARHGRATRRSAWKGTELDRPLTAVGARQATGLVPVLSAFGASRIVSSEWGRCAATVKPYGAAAQVPIEISPLLTEQEHTVSPARVARQLVDLLEWPGDSVLCTHRPVLPTVLDVLAQHARRSVVDAMPTDDPFLEPGEALVAHVAQTAKGPRVVAVERHKPVAA</sequence>
<name>A0A413RI75_9CELL</name>
<dbReference type="Proteomes" id="UP000283374">
    <property type="component" value="Unassembled WGS sequence"/>
</dbReference>
<dbReference type="Gene3D" id="3.40.50.1240">
    <property type="entry name" value="Phosphoglycerate mutase-like"/>
    <property type="match status" value="1"/>
</dbReference>
<dbReference type="EMBL" id="QWKP01000218">
    <property type="protein sequence ID" value="RHA37975.1"/>
    <property type="molecule type" value="Genomic_DNA"/>
</dbReference>
<dbReference type="Gene3D" id="3.90.79.10">
    <property type="entry name" value="Nucleoside Triphosphate Pyrophosphohydrolase"/>
    <property type="match status" value="1"/>
</dbReference>
<dbReference type="InterPro" id="IPR000086">
    <property type="entry name" value="NUDIX_hydrolase_dom"/>
</dbReference>
<dbReference type="InterPro" id="IPR013078">
    <property type="entry name" value="His_Pase_superF_clade-1"/>
</dbReference>
<dbReference type="SUPFAM" id="SSF53254">
    <property type="entry name" value="Phosphoglycerate mutase-like"/>
    <property type="match status" value="1"/>
</dbReference>
<dbReference type="GO" id="GO:0006167">
    <property type="term" value="P:AMP biosynthetic process"/>
    <property type="evidence" value="ECO:0007669"/>
    <property type="project" value="TreeGrafter"/>
</dbReference>
<dbReference type="Pfam" id="PF00293">
    <property type="entry name" value="NUDIX"/>
    <property type="match status" value="1"/>
</dbReference>
<dbReference type="OrthoDB" id="4287477at2"/>
<evidence type="ECO:0000313" key="3">
    <source>
        <dbReference type="EMBL" id="RHA37975.1"/>
    </source>
</evidence>
<dbReference type="PANTHER" id="PTHR21340:SF0">
    <property type="entry name" value="BIS(5'-NUCLEOSYL)-TETRAPHOSPHATASE [ASYMMETRICAL]"/>
    <property type="match status" value="1"/>
</dbReference>
<evidence type="ECO:0000256" key="1">
    <source>
        <dbReference type="ARBA" id="ARBA00022801"/>
    </source>
</evidence>
<dbReference type="PANTHER" id="PTHR21340">
    <property type="entry name" value="DIADENOSINE 5,5-P1,P4-TETRAPHOSPHATE PYROPHOSPHOHYDROLASE MUTT"/>
    <property type="match status" value="1"/>
</dbReference>